<keyword evidence="1" id="KW-0472">Membrane</keyword>
<keyword evidence="1" id="KW-0812">Transmembrane</keyword>
<feature type="transmembrane region" description="Helical" evidence="1">
    <location>
        <begin position="83"/>
        <end position="103"/>
    </location>
</feature>
<organism evidence="2 3">
    <name type="scientific">Nocardia donostiensis</name>
    <dbReference type="NCBI Taxonomy" id="1538463"/>
    <lineage>
        <taxon>Bacteria</taxon>
        <taxon>Bacillati</taxon>
        <taxon>Actinomycetota</taxon>
        <taxon>Actinomycetes</taxon>
        <taxon>Mycobacteriales</taxon>
        <taxon>Nocardiaceae</taxon>
        <taxon>Nocardia</taxon>
    </lineage>
</organism>
<dbReference type="InterPro" id="IPR009937">
    <property type="entry name" value="Phage_holin_3_6"/>
</dbReference>
<accession>A0A1V2TEL3</accession>
<evidence type="ECO:0000256" key="1">
    <source>
        <dbReference type="SAM" id="Phobius"/>
    </source>
</evidence>
<gene>
    <name evidence="2" type="ORF">B0T46_15035</name>
</gene>
<feature type="transmembrane region" description="Helical" evidence="1">
    <location>
        <begin position="53"/>
        <end position="77"/>
    </location>
</feature>
<dbReference type="Pfam" id="PF07332">
    <property type="entry name" value="Phage_holin_3_6"/>
    <property type="match status" value="1"/>
</dbReference>
<reference evidence="2 3" key="1">
    <citation type="journal article" date="2016" name="Antonie Van Leeuwenhoek">
        <title>Nocardia donostiensis sp. nov., isolated from human respiratory specimens.</title>
        <authorList>
            <person name="Ercibengoa M."/>
            <person name="Bell M."/>
            <person name="Marimon J.M."/>
            <person name="Humrighouse B."/>
            <person name="Klenk H.P."/>
            <person name="Potter G."/>
            <person name="Perez-Trallero E."/>
        </authorList>
    </citation>
    <scope>NUCLEOTIDE SEQUENCE [LARGE SCALE GENOMIC DNA]</scope>
    <source>
        <strain evidence="2 3">X1655</strain>
    </source>
</reference>
<keyword evidence="1" id="KW-1133">Transmembrane helix</keyword>
<dbReference type="Proteomes" id="UP000188836">
    <property type="component" value="Unassembled WGS sequence"/>
</dbReference>
<dbReference type="EMBL" id="MUMY01000012">
    <property type="protein sequence ID" value="ONM47949.1"/>
    <property type="molecule type" value="Genomic_DNA"/>
</dbReference>
<dbReference type="RefSeq" id="WP_077117590.1">
    <property type="nucleotide sequence ID" value="NZ_LOKT01000016.1"/>
</dbReference>
<evidence type="ECO:0000313" key="3">
    <source>
        <dbReference type="Proteomes" id="UP000188836"/>
    </source>
</evidence>
<protein>
    <recommendedName>
        <fullName evidence="4">Phage holin family protein</fullName>
    </recommendedName>
</protein>
<name>A0A1V2TEL3_9NOCA</name>
<comment type="caution">
    <text evidence="2">The sequence shown here is derived from an EMBL/GenBank/DDBJ whole genome shotgun (WGS) entry which is preliminary data.</text>
</comment>
<dbReference type="OrthoDB" id="4870234at2"/>
<evidence type="ECO:0000313" key="2">
    <source>
        <dbReference type="EMBL" id="ONM47949.1"/>
    </source>
</evidence>
<evidence type="ECO:0008006" key="4">
    <source>
        <dbReference type="Google" id="ProtNLM"/>
    </source>
</evidence>
<dbReference type="STRING" id="1538463.B0T36_21585"/>
<sequence>MAHAHTTSADTRSVTELVEDATSQLTRLVRDEIQLARLEMQDKTKGVAKGAGMAGAGGLLAFYGGAALVAAAVLALALVLPDWAAALIVGAVLLLLGAGLALLGKKNVSAAGPPVPQHAVDDVREDIQAVKGGTRR</sequence>
<keyword evidence="3" id="KW-1185">Reference proteome</keyword>
<proteinExistence type="predicted"/>
<dbReference type="AlphaFoldDB" id="A0A1V2TEL3"/>